<accession>A0A645HQU6</accession>
<comment type="similarity">
    <text evidence="2">Belongs to the trans-sulfuration enzymes family.</text>
</comment>
<comment type="cofactor">
    <cofactor evidence="1">
        <name>pyridoxal 5'-phosphate</name>
        <dbReference type="ChEBI" id="CHEBI:597326"/>
    </cofactor>
</comment>
<dbReference type="Pfam" id="PF01053">
    <property type="entry name" value="Cys_Met_Meta_PP"/>
    <property type="match status" value="1"/>
</dbReference>
<dbReference type="GO" id="GO:0018826">
    <property type="term" value="F:methionine gamma-lyase activity"/>
    <property type="evidence" value="ECO:0007669"/>
    <property type="project" value="UniProtKB-EC"/>
</dbReference>
<dbReference type="InterPro" id="IPR000277">
    <property type="entry name" value="Cys/Met-Metab_PyrdxlP-dep_enz"/>
</dbReference>
<dbReference type="InterPro" id="IPR015422">
    <property type="entry name" value="PyrdxlP-dep_Trfase_small"/>
</dbReference>
<reference evidence="5" key="1">
    <citation type="submission" date="2019-08" db="EMBL/GenBank/DDBJ databases">
        <authorList>
            <person name="Kucharzyk K."/>
            <person name="Murdoch R.W."/>
            <person name="Higgins S."/>
            <person name="Loffler F."/>
        </authorList>
    </citation>
    <scope>NUCLEOTIDE SEQUENCE</scope>
</reference>
<evidence type="ECO:0000313" key="5">
    <source>
        <dbReference type="EMBL" id="MPN41428.1"/>
    </source>
</evidence>
<dbReference type="PANTHER" id="PTHR43797:SF2">
    <property type="entry name" value="HOMOCYSTEINE_CYSTEINE SYNTHASE"/>
    <property type="match status" value="1"/>
</dbReference>
<dbReference type="GO" id="GO:0030170">
    <property type="term" value="F:pyridoxal phosphate binding"/>
    <property type="evidence" value="ECO:0007669"/>
    <property type="project" value="InterPro"/>
</dbReference>
<dbReference type="GO" id="GO:0005737">
    <property type="term" value="C:cytoplasm"/>
    <property type="evidence" value="ECO:0007669"/>
    <property type="project" value="TreeGrafter"/>
</dbReference>
<dbReference type="EMBL" id="VSSQ01098451">
    <property type="protein sequence ID" value="MPN41428.1"/>
    <property type="molecule type" value="Genomic_DNA"/>
</dbReference>
<dbReference type="GO" id="GO:0019346">
    <property type="term" value="P:transsulfuration"/>
    <property type="evidence" value="ECO:0007669"/>
    <property type="project" value="InterPro"/>
</dbReference>
<comment type="caution">
    <text evidence="5">The sequence shown here is derived from an EMBL/GenBank/DDBJ whole genome shotgun (WGS) entry which is preliminary data.</text>
</comment>
<organism evidence="5">
    <name type="scientific">bioreactor metagenome</name>
    <dbReference type="NCBI Taxonomy" id="1076179"/>
    <lineage>
        <taxon>unclassified sequences</taxon>
        <taxon>metagenomes</taxon>
        <taxon>ecological metagenomes</taxon>
    </lineage>
</organism>
<dbReference type="InterPro" id="IPR006235">
    <property type="entry name" value="OAc-hSer/O-AcSer_sulfhydrylase"/>
</dbReference>
<evidence type="ECO:0000256" key="1">
    <source>
        <dbReference type="ARBA" id="ARBA00001933"/>
    </source>
</evidence>
<keyword evidence="4" id="KW-0663">Pyridoxal phosphate</keyword>
<dbReference type="InterPro" id="IPR015424">
    <property type="entry name" value="PyrdxlP-dep_Trfase"/>
</dbReference>
<dbReference type="GO" id="GO:0004124">
    <property type="term" value="F:cysteine synthase activity"/>
    <property type="evidence" value="ECO:0007669"/>
    <property type="project" value="TreeGrafter"/>
</dbReference>
<dbReference type="GO" id="GO:0006535">
    <property type="term" value="P:cysteine biosynthetic process from serine"/>
    <property type="evidence" value="ECO:0007669"/>
    <property type="project" value="TreeGrafter"/>
</dbReference>
<evidence type="ECO:0000256" key="2">
    <source>
        <dbReference type="ARBA" id="ARBA00009077"/>
    </source>
</evidence>
<dbReference type="GO" id="GO:0003961">
    <property type="term" value="F:O-acetylhomoserine aminocarboxypropyltransferase activity"/>
    <property type="evidence" value="ECO:0007669"/>
    <property type="project" value="TreeGrafter"/>
</dbReference>
<evidence type="ECO:0000256" key="3">
    <source>
        <dbReference type="ARBA" id="ARBA00022679"/>
    </source>
</evidence>
<name>A0A645HQU6_9ZZZZ</name>
<dbReference type="GO" id="GO:0071269">
    <property type="term" value="P:L-homocysteine biosynthetic process"/>
    <property type="evidence" value="ECO:0007669"/>
    <property type="project" value="TreeGrafter"/>
</dbReference>
<gene>
    <name evidence="5" type="primary">mgl_48</name>
    <name evidence="5" type="ORF">SDC9_188974</name>
</gene>
<keyword evidence="5" id="KW-0456">Lyase</keyword>
<dbReference type="PANTHER" id="PTHR43797">
    <property type="entry name" value="HOMOCYSTEINE/CYSTEINE SYNTHASE"/>
    <property type="match status" value="1"/>
</dbReference>
<dbReference type="EC" id="4.4.1.11" evidence="5"/>
<keyword evidence="3" id="KW-0808">Transferase</keyword>
<dbReference type="AlphaFoldDB" id="A0A645HQU6"/>
<evidence type="ECO:0000256" key="4">
    <source>
        <dbReference type="ARBA" id="ARBA00022898"/>
    </source>
</evidence>
<proteinExistence type="inferred from homology"/>
<sequence>MARHSENAFRVAEYLAHHSKVAWVKYPGLTGGALAARYLPNGAGGMVVFGVHGGAEKARYLVDHVELFSLLANVGDAKSLIIHPASTTHSQLSDADQRAGGLQPELIRLSIGLEHIDDIIGALDDALKLI</sequence>
<protein>
    <submittedName>
        <fullName evidence="5">L-methionine gamma-lyase</fullName>
        <ecNumber evidence="5">4.4.1.11</ecNumber>
    </submittedName>
</protein>
<dbReference type="SUPFAM" id="SSF53383">
    <property type="entry name" value="PLP-dependent transferases"/>
    <property type="match status" value="1"/>
</dbReference>
<dbReference type="Gene3D" id="3.90.1150.10">
    <property type="entry name" value="Aspartate Aminotransferase, domain 1"/>
    <property type="match status" value="1"/>
</dbReference>